<organism evidence="1 2">
    <name type="scientific">Dillenia turbinata</name>
    <dbReference type="NCBI Taxonomy" id="194707"/>
    <lineage>
        <taxon>Eukaryota</taxon>
        <taxon>Viridiplantae</taxon>
        <taxon>Streptophyta</taxon>
        <taxon>Embryophyta</taxon>
        <taxon>Tracheophyta</taxon>
        <taxon>Spermatophyta</taxon>
        <taxon>Magnoliopsida</taxon>
        <taxon>eudicotyledons</taxon>
        <taxon>Gunneridae</taxon>
        <taxon>Pentapetalae</taxon>
        <taxon>Dilleniales</taxon>
        <taxon>Dilleniaceae</taxon>
        <taxon>Dillenia</taxon>
    </lineage>
</organism>
<sequence>MEGLFSCISVTTALDLKSKNNKCCEIAQPLVAQSLSQQNMSQRRVFTHSEVSQHKSKTDCWLIINGWVLNVKVLGRTPRRRRGVDRGSWKGCNGGL</sequence>
<dbReference type="Proteomes" id="UP001370490">
    <property type="component" value="Unassembled WGS sequence"/>
</dbReference>
<keyword evidence="2" id="KW-1185">Reference proteome</keyword>
<comment type="caution">
    <text evidence="1">The sequence shown here is derived from an EMBL/GenBank/DDBJ whole genome shotgun (WGS) entry which is preliminary data.</text>
</comment>
<dbReference type="SUPFAM" id="SSF55856">
    <property type="entry name" value="Cytochrome b5-like heme/steroid binding domain"/>
    <property type="match status" value="1"/>
</dbReference>
<gene>
    <name evidence="1" type="ORF">RJ641_029223</name>
</gene>
<evidence type="ECO:0000313" key="2">
    <source>
        <dbReference type="Proteomes" id="UP001370490"/>
    </source>
</evidence>
<protein>
    <submittedName>
        <fullName evidence="1">Uncharacterized protein</fullName>
    </submittedName>
</protein>
<reference evidence="1 2" key="1">
    <citation type="submission" date="2023-12" db="EMBL/GenBank/DDBJ databases">
        <title>A high-quality genome assembly for Dillenia turbinata (Dilleniales).</title>
        <authorList>
            <person name="Chanderbali A."/>
        </authorList>
    </citation>
    <scope>NUCLEOTIDE SEQUENCE [LARGE SCALE GENOMIC DNA]</scope>
    <source>
        <strain evidence="1">LSX21</strain>
        <tissue evidence="1">Leaf</tissue>
    </source>
</reference>
<evidence type="ECO:0000313" key="1">
    <source>
        <dbReference type="EMBL" id="KAK6939692.1"/>
    </source>
</evidence>
<dbReference type="Gene3D" id="3.10.120.10">
    <property type="entry name" value="Cytochrome b5-like heme/steroid binding domain"/>
    <property type="match status" value="1"/>
</dbReference>
<name>A0AAN8ZJ82_9MAGN</name>
<accession>A0AAN8ZJ82</accession>
<proteinExistence type="predicted"/>
<dbReference type="InterPro" id="IPR036400">
    <property type="entry name" value="Cyt_B5-like_heme/steroid_sf"/>
</dbReference>
<dbReference type="AlphaFoldDB" id="A0AAN8ZJ82"/>
<dbReference type="EMBL" id="JBAMMX010000005">
    <property type="protein sequence ID" value="KAK6939692.1"/>
    <property type="molecule type" value="Genomic_DNA"/>
</dbReference>